<organism evidence="2 3">
    <name type="scientific">Arachis hypogaea</name>
    <name type="common">Peanut</name>
    <dbReference type="NCBI Taxonomy" id="3818"/>
    <lineage>
        <taxon>Eukaryota</taxon>
        <taxon>Viridiplantae</taxon>
        <taxon>Streptophyta</taxon>
        <taxon>Embryophyta</taxon>
        <taxon>Tracheophyta</taxon>
        <taxon>Spermatophyta</taxon>
        <taxon>Magnoliopsida</taxon>
        <taxon>eudicotyledons</taxon>
        <taxon>Gunneridae</taxon>
        <taxon>Pentapetalae</taxon>
        <taxon>rosids</taxon>
        <taxon>fabids</taxon>
        <taxon>Fabales</taxon>
        <taxon>Fabaceae</taxon>
        <taxon>Papilionoideae</taxon>
        <taxon>50 kb inversion clade</taxon>
        <taxon>dalbergioids sensu lato</taxon>
        <taxon>Dalbergieae</taxon>
        <taxon>Pterocarpus clade</taxon>
        <taxon>Arachis</taxon>
    </lineage>
</organism>
<feature type="region of interest" description="Disordered" evidence="1">
    <location>
        <begin position="106"/>
        <end position="148"/>
    </location>
</feature>
<dbReference type="AlphaFoldDB" id="A0A445EJI8"/>
<proteinExistence type="predicted"/>
<reference evidence="2 3" key="1">
    <citation type="submission" date="2019-01" db="EMBL/GenBank/DDBJ databases">
        <title>Sequencing of cultivated peanut Arachis hypogaea provides insights into genome evolution and oil improvement.</title>
        <authorList>
            <person name="Chen X."/>
        </authorList>
    </citation>
    <scope>NUCLEOTIDE SEQUENCE [LARGE SCALE GENOMIC DNA]</scope>
    <source>
        <strain evidence="3">cv. Fuhuasheng</strain>
        <tissue evidence="2">Leaves</tissue>
    </source>
</reference>
<evidence type="ECO:0000313" key="2">
    <source>
        <dbReference type="EMBL" id="RYR75576.1"/>
    </source>
</evidence>
<name>A0A445EJI8_ARAHY</name>
<comment type="caution">
    <text evidence="2">The sequence shown here is derived from an EMBL/GenBank/DDBJ whole genome shotgun (WGS) entry which is preliminary data.</text>
</comment>
<feature type="compositionally biased region" description="Low complexity" evidence="1">
    <location>
        <begin position="111"/>
        <end position="124"/>
    </location>
</feature>
<feature type="compositionally biased region" description="Basic and acidic residues" evidence="1">
    <location>
        <begin position="125"/>
        <end position="143"/>
    </location>
</feature>
<evidence type="ECO:0000256" key="1">
    <source>
        <dbReference type="SAM" id="MobiDB-lite"/>
    </source>
</evidence>
<accession>A0A445EJI8</accession>
<evidence type="ECO:0000313" key="3">
    <source>
        <dbReference type="Proteomes" id="UP000289738"/>
    </source>
</evidence>
<keyword evidence="3" id="KW-1185">Reference proteome</keyword>
<protein>
    <submittedName>
        <fullName evidence="2">Uncharacterized protein</fullName>
    </submittedName>
</protein>
<sequence>MAVWQGNMLTSPVAADSVSPDSLSFSGLVSIQGQSMLPSPNHAKYYQESKQNPEFEFSSTKPDLNSTVDAIKIIPADLLISNGQLQPQAFSSQSLIRNQSSSLGSLLATHSSSKMSSGKTGSVMKHQEQHSKASRHKTNESTTRRRFGQKMKCFLSPCRDSQAIKPTVAKAQSIPEI</sequence>
<gene>
    <name evidence="2" type="ORF">Ahy_A01g000127</name>
</gene>
<dbReference type="OrthoDB" id="913503at2759"/>
<dbReference type="EMBL" id="SDMP01000001">
    <property type="protein sequence ID" value="RYR75576.1"/>
    <property type="molecule type" value="Genomic_DNA"/>
</dbReference>
<dbReference type="Proteomes" id="UP000289738">
    <property type="component" value="Chromosome A01"/>
</dbReference>